<dbReference type="AlphaFoldDB" id="A0A2U2MS55"/>
<keyword evidence="2" id="KW-0472">Membrane</keyword>
<dbReference type="EMBL" id="QFFN01000015">
    <property type="protein sequence ID" value="PWG59670.1"/>
    <property type="molecule type" value="Genomic_DNA"/>
</dbReference>
<feature type="region of interest" description="Disordered" evidence="1">
    <location>
        <begin position="205"/>
        <end position="282"/>
    </location>
</feature>
<feature type="transmembrane region" description="Helical" evidence="2">
    <location>
        <begin position="25"/>
        <end position="46"/>
    </location>
</feature>
<reference evidence="3 4" key="1">
    <citation type="journal article" date="2018" name="Int. J. Syst. Evol. Microbiol.">
        <title>Bifidobacterium catulorum sp. nov., a novel taxon from the faeces of the baby common marmoset (Callithrix jacchus).</title>
        <authorList>
            <person name="Modesto M."/>
            <person name="Michelini S."/>
            <person name="Oki K."/>
            <person name="Biavati B."/>
            <person name="Watanabe K."/>
            <person name="Mattarelli P."/>
        </authorList>
    </citation>
    <scope>NUCLEOTIDE SEQUENCE [LARGE SCALE GENOMIC DNA]</scope>
    <source>
        <strain evidence="3 4">MRM 8.19</strain>
    </source>
</reference>
<dbReference type="Pfam" id="PF10112">
    <property type="entry name" value="Halogen_Hydrol"/>
    <property type="match status" value="1"/>
</dbReference>
<dbReference type="OrthoDB" id="3233362at2"/>
<feature type="compositionally biased region" description="Polar residues" evidence="1">
    <location>
        <begin position="248"/>
        <end position="264"/>
    </location>
</feature>
<evidence type="ECO:0000313" key="4">
    <source>
        <dbReference type="Proteomes" id="UP000245753"/>
    </source>
</evidence>
<keyword evidence="2" id="KW-1133">Transmembrane helix</keyword>
<dbReference type="InterPro" id="IPR018770">
    <property type="entry name" value="ChloroindolylP_hydrolase"/>
</dbReference>
<evidence type="ECO:0000313" key="3">
    <source>
        <dbReference type="EMBL" id="PWG59670.1"/>
    </source>
</evidence>
<organism evidence="3 4">
    <name type="scientific">Bifidobacterium catulorum</name>
    <dbReference type="NCBI Taxonomy" id="1630173"/>
    <lineage>
        <taxon>Bacteria</taxon>
        <taxon>Bacillati</taxon>
        <taxon>Actinomycetota</taxon>
        <taxon>Actinomycetes</taxon>
        <taxon>Bifidobacteriales</taxon>
        <taxon>Bifidobacteriaceae</taxon>
        <taxon>Bifidobacterium</taxon>
    </lineage>
</organism>
<evidence type="ECO:0000256" key="2">
    <source>
        <dbReference type="SAM" id="Phobius"/>
    </source>
</evidence>
<gene>
    <name evidence="3" type="ORF">DF200_06440</name>
</gene>
<dbReference type="RefSeq" id="WP_109137458.1">
    <property type="nucleotide sequence ID" value="NZ_QFFN01000015.1"/>
</dbReference>
<proteinExistence type="predicted"/>
<feature type="compositionally biased region" description="Polar residues" evidence="1">
    <location>
        <begin position="273"/>
        <end position="282"/>
    </location>
</feature>
<dbReference type="Proteomes" id="UP000245753">
    <property type="component" value="Unassembled WGS sequence"/>
</dbReference>
<name>A0A2U2MS55_9BIFI</name>
<keyword evidence="2" id="KW-0812">Transmembrane</keyword>
<keyword evidence="4" id="KW-1185">Reference proteome</keyword>
<comment type="caution">
    <text evidence="3">The sequence shown here is derived from an EMBL/GenBank/DDBJ whole genome shotgun (WGS) entry which is preliminary data.</text>
</comment>
<sequence>MISTIVSFIAGLGLAALTFWVAGGGIVGLVGAVVVAAVGYIGVSYLTQPERKLGKVLASAVPNGQKAVEAIDAANARMKAISALIAQVRDPAVRKEVNDIVVATRALTAFVEENPRSYETLRHFINVYGDQTQSLLQGYVEVERSGARDQIAKARIETINAMQVLEQTAAGELSHAVEAKTLALSADSEAIARLASMDGYSVETARDTLPGGGRKQPESSYVSPIPYETPTTSPSGSPASGIHRSAPTHATPNGQPARQSTSNVPPYDASAYDATTQKGVRS</sequence>
<protein>
    <recommendedName>
        <fullName evidence="5">5-bromo-4-chloroindolyl phosphate hydrolase</fullName>
    </recommendedName>
</protein>
<accession>A0A2U2MS55</accession>
<evidence type="ECO:0000256" key="1">
    <source>
        <dbReference type="SAM" id="MobiDB-lite"/>
    </source>
</evidence>
<feature type="compositionally biased region" description="Low complexity" evidence="1">
    <location>
        <begin position="229"/>
        <end position="238"/>
    </location>
</feature>
<evidence type="ECO:0008006" key="5">
    <source>
        <dbReference type="Google" id="ProtNLM"/>
    </source>
</evidence>